<dbReference type="Gene3D" id="3.40.309.10">
    <property type="entry name" value="Aldehyde Dehydrogenase, Chain A, domain 2"/>
    <property type="match status" value="1"/>
</dbReference>
<evidence type="ECO:0000256" key="1">
    <source>
        <dbReference type="ARBA" id="ARBA00009986"/>
    </source>
</evidence>
<feature type="active site" evidence="9">
    <location>
        <position position="254"/>
    </location>
</feature>
<dbReference type="AlphaFoldDB" id="A0A6L9UEW0"/>
<evidence type="ECO:0000256" key="6">
    <source>
        <dbReference type="ARBA" id="ARBA00023027"/>
    </source>
</evidence>
<evidence type="ECO:0000256" key="9">
    <source>
        <dbReference type="PROSITE-ProRule" id="PRU10007"/>
    </source>
</evidence>
<dbReference type="Gene3D" id="3.40.605.10">
    <property type="entry name" value="Aldehyde Dehydrogenase, Chain A, domain 1"/>
    <property type="match status" value="1"/>
</dbReference>
<dbReference type="Proteomes" id="UP000483035">
    <property type="component" value="Unassembled WGS sequence"/>
</dbReference>
<dbReference type="InterPro" id="IPR016163">
    <property type="entry name" value="Ald_DH_C"/>
</dbReference>
<accession>A0A6L9UEW0</accession>
<dbReference type="SUPFAM" id="SSF53720">
    <property type="entry name" value="ALDH-like"/>
    <property type="match status" value="1"/>
</dbReference>
<dbReference type="FunFam" id="3.40.605.10:FF:000007">
    <property type="entry name" value="NAD/NADP-dependent betaine aldehyde dehydrogenase"/>
    <property type="match status" value="1"/>
</dbReference>
<dbReference type="InterPro" id="IPR016161">
    <property type="entry name" value="Ald_DH/histidinol_DH"/>
</dbReference>
<keyword evidence="3" id="KW-0521">NADP</keyword>
<evidence type="ECO:0000256" key="10">
    <source>
        <dbReference type="RuleBase" id="RU003345"/>
    </source>
</evidence>
<evidence type="ECO:0000256" key="4">
    <source>
        <dbReference type="ARBA" id="ARBA00022958"/>
    </source>
</evidence>
<evidence type="ECO:0000256" key="2">
    <source>
        <dbReference type="ARBA" id="ARBA00022723"/>
    </source>
</evidence>
<gene>
    <name evidence="12" type="ORF">GR212_30650</name>
</gene>
<evidence type="ECO:0000313" key="13">
    <source>
        <dbReference type="Proteomes" id="UP000483035"/>
    </source>
</evidence>
<dbReference type="InterPro" id="IPR016160">
    <property type="entry name" value="Ald_DH_CS_CYS"/>
</dbReference>
<dbReference type="Pfam" id="PF00171">
    <property type="entry name" value="Aldedh"/>
    <property type="match status" value="1"/>
</dbReference>
<dbReference type="PANTHER" id="PTHR43860:SF2">
    <property type="entry name" value="BETAINE ALDEHYDE DEHYDROGENASE-RELATED"/>
    <property type="match status" value="1"/>
</dbReference>
<dbReference type="InterPro" id="IPR016162">
    <property type="entry name" value="Ald_DH_N"/>
</dbReference>
<evidence type="ECO:0000256" key="5">
    <source>
        <dbReference type="ARBA" id="ARBA00023002"/>
    </source>
</evidence>
<comment type="similarity">
    <text evidence="1 10">Belongs to the aldehyde dehydrogenase family.</text>
</comment>
<evidence type="ECO:0000313" key="12">
    <source>
        <dbReference type="EMBL" id="NEI73921.1"/>
    </source>
</evidence>
<comment type="pathway">
    <text evidence="8">Amine and polyamine biosynthesis; betaine biosynthesis via choline pathway; betaine from betaine aldehyde: step 1/1.</text>
</comment>
<feature type="domain" description="Aldehyde dehydrogenase" evidence="11">
    <location>
        <begin position="16"/>
        <end position="476"/>
    </location>
</feature>
<evidence type="ECO:0000256" key="8">
    <source>
        <dbReference type="ARBA" id="ARBA00037921"/>
    </source>
</evidence>
<dbReference type="PROSITE" id="PS00687">
    <property type="entry name" value="ALDEHYDE_DEHYDR_GLU"/>
    <property type="match status" value="1"/>
</dbReference>
<name>A0A6L9UEW0_9HYPH</name>
<dbReference type="InterPro" id="IPR029510">
    <property type="entry name" value="Ald_DH_CS_GLU"/>
</dbReference>
<sequence length="480" mass="50301">MTDLHRDETIFINGVWERGEAPAAIEVLDPSTGAPVTRIAAARPEDVSRAVSAAEHAFPSWAAMPSAMRAHYLRGFARGLERHADELRVIQMTNGGKPRPEAEIDLGDAVATFDYYAKLADTLDERQDARSSLGEGAHRGRVRHEAIGPVGLIVPWNFPLVTSAWKIAPALAAGCTAVLKPSEATPLAELIYGVIANEIGLPPGVLNIVTGAAEVGMALTGARALRKISFTGSNAVGTKVMAAASAHGLPVTLELGGKSAIVVTEDADLALAVECVALGIFFNAGQVCSATSRLLVHEAIEAKLMEALVERVRGMAVASPFAGRCDMGPLTTAAQFRKVLNYFDVARSEGCDCITGGHALGEGHLVAPTIYRNVKTTSRVWAEEIFGPVLATRSFATDAEAIELANASSYGLAGSVAAGDADRAGRIADKLEAGHIWVNTPQIVYPESAWGGFKASGIGRELGPWGLAGFQGVKHITAAA</sequence>
<keyword evidence="2" id="KW-0479">Metal-binding</keyword>
<dbReference type="PROSITE" id="PS00070">
    <property type="entry name" value="ALDEHYDE_DEHYDR_CYS"/>
    <property type="match status" value="1"/>
</dbReference>
<keyword evidence="4" id="KW-0630">Potassium</keyword>
<proteinExistence type="inferred from homology"/>
<keyword evidence="5 10" id="KW-0560">Oxidoreductase</keyword>
<dbReference type="EMBL" id="WUEY01000023">
    <property type="protein sequence ID" value="NEI73921.1"/>
    <property type="molecule type" value="Genomic_DNA"/>
</dbReference>
<dbReference type="FunFam" id="3.40.309.10:FF:000012">
    <property type="entry name" value="Betaine aldehyde dehydrogenase"/>
    <property type="match status" value="1"/>
</dbReference>
<dbReference type="InterPro" id="IPR015590">
    <property type="entry name" value="Aldehyde_DH_dom"/>
</dbReference>
<reference evidence="12 13" key="1">
    <citation type="submission" date="2019-12" db="EMBL/GenBank/DDBJ databases">
        <title>Rhizobium genotypes associated with high levels of biological nitrogen fixation by grain legumes in a temperate-maritime cropping system.</title>
        <authorList>
            <person name="Maluk M."/>
            <person name="Francesc Ferrando Molina F."/>
            <person name="Lopez Del Egido L."/>
            <person name="Lafos M."/>
            <person name="Langarica-Fuentes A."/>
            <person name="Gebre Yohannes G."/>
            <person name="Young M.W."/>
            <person name="Martin P."/>
            <person name="Gantlett R."/>
            <person name="Kenicer G."/>
            <person name="Hawes C."/>
            <person name="Begg G.S."/>
            <person name="Quilliam R.S."/>
            <person name="Squire G.R."/>
            <person name="Poole P.S."/>
            <person name="Young P.W."/>
            <person name="Iannetta P.M."/>
            <person name="James E.K."/>
        </authorList>
    </citation>
    <scope>NUCLEOTIDE SEQUENCE [LARGE SCALE GENOMIC DNA]</scope>
    <source>
        <strain evidence="12 13">JHI1118</strain>
    </source>
</reference>
<evidence type="ECO:0000256" key="7">
    <source>
        <dbReference type="ARBA" id="ARBA00023097"/>
    </source>
</evidence>
<dbReference type="PANTHER" id="PTHR43860">
    <property type="entry name" value="BETAINE ALDEHYDE DEHYDROGENASE"/>
    <property type="match status" value="1"/>
</dbReference>
<evidence type="ECO:0000259" key="11">
    <source>
        <dbReference type="Pfam" id="PF00171"/>
    </source>
</evidence>
<dbReference type="RefSeq" id="WP_163992679.1">
    <property type="nucleotide sequence ID" value="NZ_WUEY01000023.1"/>
</dbReference>
<evidence type="ECO:0000256" key="3">
    <source>
        <dbReference type="ARBA" id="ARBA00022857"/>
    </source>
</evidence>
<comment type="caution">
    <text evidence="12">The sequence shown here is derived from an EMBL/GenBank/DDBJ whole genome shotgun (WGS) entry which is preliminary data.</text>
</comment>
<protein>
    <submittedName>
        <fullName evidence="12">Aldehyde dehydrogenase family protein</fullName>
    </submittedName>
</protein>
<dbReference type="GO" id="GO:0016620">
    <property type="term" value="F:oxidoreductase activity, acting on the aldehyde or oxo group of donors, NAD or NADP as acceptor"/>
    <property type="evidence" value="ECO:0007669"/>
    <property type="project" value="InterPro"/>
</dbReference>
<organism evidence="12 13">
    <name type="scientific">Rhizobium lusitanum</name>
    <dbReference type="NCBI Taxonomy" id="293958"/>
    <lineage>
        <taxon>Bacteria</taxon>
        <taxon>Pseudomonadati</taxon>
        <taxon>Pseudomonadota</taxon>
        <taxon>Alphaproteobacteria</taxon>
        <taxon>Hyphomicrobiales</taxon>
        <taxon>Rhizobiaceae</taxon>
        <taxon>Rhizobium/Agrobacterium group</taxon>
        <taxon>Rhizobium</taxon>
    </lineage>
</organism>
<dbReference type="GO" id="GO:0046872">
    <property type="term" value="F:metal ion binding"/>
    <property type="evidence" value="ECO:0007669"/>
    <property type="project" value="UniProtKB-KW"/>
</dbReference>
<keyword evidence="6" id="KW-0520">NAD</keyword>
<keyword evidence="7" id="KW-0558">Oxidation</keyword>